<dbReference type="NCBIfam" id="TIGR02937">
    <property type="entry name" value="sigma70-ECF"/>
    <property type="match status" value="1"/>
</dbReference>
<name>A0A9D1G2U4_9FIRM</name>
<keyword evidence="1" id="KW-0805">Transcription regulation</keyword>
<comment type="caution">
    <text evidence="7">The sequence shown here is derived from an EMBL/GenBank/DDBJ whole genome shotgun (WGS) entry which is preliminary data.</text>
</comment>
<dbReference type="GO" id="GO:0006352">
    <property type="term" value="P:DNA-templated transcription initiation"/>
    <property type="evidence" value="ECO:0007669"/>
    <property type="project" value="InterPro"/>
</dbReference>
<evidence type="ECO:0000256" key="4">
    <source>
        <dbReference type="ARBA" id="ARBA00023163"/>
    </source>
</evidence>
<dbReference type="Pfam" id="PF04542">
    <property type="entry name" value="Sigma70_r2"/>
    <property type="match status" value="1"/>
</dbReference>
<organism evidence="7 8">
    <name type="scientific">Candidatus Alectryocaccomicrobium excrementavium</name>
    <dbReference type="NCBI Taxonomy" id="2840668"/>
    <lineage>
        <taxon>Bacteria</taxon>
        <taxon>Bacillati</taxon>
        <taxon>Bacillota</taxon>
        <taxon>Clostridia</taxon>
        <taxon>Candidatus Alectryocaccomicrobium</taxon>
    </lineage>
</organism>
<accession>A0A9D1G2U4</accession>
<keyword evidence="3" id="KW-0238">DNA-binding</keyword>
<feature type="domain" description="RNA polymerase sigma-70 region 2" evidence="6">
    <location>
        <begin position="24"/>
        <end position="90"/>
    </location>
</feature>
<dbReference type="InterPro" id="IPR014284">
    <property type="entry name" value="RNA_pol_sigma-70_dom"/>
</dbReference>
<dbReference type="Proteomes" id="UP000824140">
    <property type="component" value="Unassembled WGS sequence"/>
</dbReference>
<dbReference type="InterPro" id="IPR007627">
    <property type="entry name" value="RNA_pol_sigma70_r2"/>
</dbReference>
<evidence type="ECO:0000256" key="3">
    <source>
        <dbReference type="ARBA" id="ARBA00023125"/>
    </source>
</evidence>
<feature type="non-terminal residue" evidence="7">
    <location>
        <position position="124"/>
    </location>
</feature>
<dbReference type="InterPro" id="IPR013325">
    <property type="entry name" value="RNA_pol_sigma_r2"/>
</dbReference>
<feature type="region of interest" description="Disordered" evidence="5">
    <location>
        <begin position="103"/>
        <end position="124"/>
    </location>
</feature>
<evidence type="ECO:0000256" key="5">
    <source>
        <dbReference type="SAM" id="MobiDB-lite"/>
    </source>
</evidence>
<reference evidence="7" key="1">
    <citation type="submission" date="2020-10" db="EMBL/GenBank/DDBJ databases">
        <authorList>
            <person name="Gilroy R."/>
        </authorList>
    </citation>
    <scope>NUCLEOTIDE SEQUENCE</scope>
    <source>
        <strain evidence="7">13766</strain>
    </source>
</reference>
<evidence type="ECO:0000256" key="1">
    <source>
        <dbReference type="ARBA" id="ARBA00023015"/>
    </source>
</evidence>
<dbReference type="AlphaFoldDB" id="A0A9D1G2U4"/>
<dbReference type="PANTHER" id="PTHR43133">
    <property type="entry name" value="RNA POLYMERASE ECF-TYPE SIGMA FACTO"/>
    <property type="match status" value="1"/>
</dbReference>
<keyword evidence="4" id="KW-0804">Transcription</keyword>
<proteinExistence type="predicted"/>
<evidence type="ECO:0000256" key="2">
    <source>
        <dbReference type="ARBA" id="ARBA00023082"/>
    </source>
</evidence>
<gene>
    <name evidence="7" type="ORF">IAA84_13285</name>
</gene>
<dbReference type="GO" id="GO:0016987">
    <property type="term" value="F:sigma factor activity"/>
    <property type="evidence" value="ECO:0007669"/>
    <property type="project" value="UniProtKB-KW"/>
</dbReference>
<evidence type="ECO:0000313" key="7">
    <source>
        <dbReference type="EMBL" id="HIS93982.1"/>
    </source>
</evidence>
<dbReference type="GO" id="GO:0003677">
    <property type="term" value="F:DNA binding"/>
    <property type="evidence" value="ECO:0007669"/>
    <property type="project" value="UniProtKB-KW"/>
</dbReference>
<dbReference type="PANTHER" id="PTHR43133:SF8">
    <property type="entry name" value="RNA POLYMERASE SIGMA FACTOR HI_1459-RELATED"/>
    <property type="match status" value="1"/>
</dbReference>
<evidence type="ECO:0000313" key="8">
    <source>
        <dbReference type="Proteomes" id="UP000824140"/>
    </source>
</evidence>
<dbReference type="SUPFAM" id="SSF88946">
    <property type="entry name" value="Sigma2 domain of RNA polymerase sigma factors"/>
    <property type="match status" value="1"/>
</dbReference>
<dbReference type="InterPro" id="IPR039425">
    <property type="entry name" value="RNA_pol_sigma-70-like"/>
</dbReference>
<protein>
    <submittedName>
        <fullName evidence="7">Sigma-70 family RNA polymerase sigma factor</fullName>
    </submittedName>
</protein>
<sequence length="124" mass="14195">MQNSQERALIEAAAGGDPTAFEKLMRMHEGKMYAVALRMCASREDAQDCMQEAMIRAYRAIENFRFQSSFSTWIYRITMNTCLDELRRRKVRQATSLDALLDAGWAPSGGESPEGHAMQQDRRR</sequence>
<keyword evidence="2" id="KW-0731">Sigma factor</keyword>
<dbReference type="Gene3D" id="1.10.1740.10">
    <property type="match status" value="1"/>
</dbReference>
<evidence type="ECO:0000259" key="6">
    <source>
        <dbReference type="Pfam" id="PF04542"/>
    </source>
</evidence>
<reference evidence="7" key="2">
    <citation type="journal article" date="2021" name="PeerJ">
        <title>Extensive microbial diversity within the chicken gut microbiome revealed by metagenomics and culture.</title>
        <authorList>
            <person name="Gilroy R."/>
            <person name="Ravi A."/>
            <person name="Getino M."/>
            <person name="Pursley I."/>
            <person name="Horton D.L."/>
            <person name="Alikhan N.F."/>
            <person name="Baker D."/>
            <person name="Gharbi K."/>
            <person name="Hall N."/>
            <person name="Watson M."/>
            <person name="Adriaenssens E.M."/>
            <person name="Foster-Nyarko E."/>
            <person name="Jarju S."/>
            <person name="Secka A."/>
            <person name="Antonio M."/>
            <person name="Oren A."/>
            <person name="Chaudhuri R.R."/>
            <person name="La Ragione R."/>
            <person name="Hildebrand F."/>
            <person name="Pallen M.J."/>
        </authorList>
    </citation>
    <scope>NUCLEOTIDE SEQUENCE</scope>
    <source>
        <strain evidence="7">13766</strain>
    </source>
</reference>
<dbReference type="EMBL" id="DVJN01000254">
    <property type="protein sequence ID" value="HIS93982.1"/>
    <property type="molecule type" value="Genomic_DNA"/>
</dbReference>